<keyword evidence="1" id="KW-0808">Transferase</keyword>
<dbReference type="InterPro" id="IPR036759">
    <property type="entry name" value="TPK_catalytic_sf"/>
</dbReference>
<organism evidence="5 6">
    <name type="scientific">Caldalkalibacillus uzonensis</name>
    <dbReference type="NCBI Taxonomy" id="353224"/>
    <lineage>
        <taxon>Bacteria</taxon>
        <taxon>Bacillati</taxon>
        <taxon>Bacillota</taxon>
        <taxon>Bacilli</taxon>
        <taxon>Bacillales</taxon>
        <taxon>Bacillaceae</taxon>
        <taxon>Caldalkalibacillus</taxon>
    </lineage>
</organism>
<keyword evidence="3" id="KW-0418">Kinase</keyword>
<dbReference type="Gene3D" id="3.40.50.10240">
    <property type="entry name" value="Thiamin pyrophosphokinase, catalytic domain"/>
    <property type="match status" value="1"/>
</dbReference>
<dbReference type="SUPFAM" id="SSF63999">
    <property type="entry name" value="Thiamin pyrophosphokinase, catalytic domain"/>
    <property type="match status" value="1"/>
</dbReference>
<sequence>MDNNVASQGYGPVYFHNRTKQLVRWIPEGAYALIEHKDIDEMAALALIDKNVKGVLNYAPSMSGDYPSLGTIRLIEHGVPVYDIDDPQRVKQVLRQGHTIHIDGRQLWLKEPQGPSFLSSLTRYTDRDILLKLKLAQANLKDRLQKFVENTLTYALQELPEILQPVPIPKLKLNMRDRHVVVVTRGSGYMEDLMAIKDYIAEVQPVLIGVDGGADAILECGLKPHLIFGDMDSISHTALCSGAEIVVHAYKTGQAPGLNVVHRLGISAHIFPCFGTSEDAAHLLADEAGARLIVSVGSHTHMLDFLEKGRQGMASTLLVRMKLGGKLVDAKGIHHLCLRKPHSRISSPLSVSDACLEHHTH</sequence>
<accession>A0ABU0CNQ4</accession>
<proteinExistence type="predicted"/>
<dbReference type="EMBL" id="JAUSUQ010000001">
    <property type="protein sequence ID" value="MDQ0337713.1"/>
    <property type="molecule type" value="Genomic_DNA"/>
</dbReference>
<keyword evidence="4" id="KW-0067">ATP-binding</keyword>
<evidence type="ECO:0000313" key="6">
    <source>
        <dbReference type="Proteomes" id="UP001232445"/>
    </source>
</evidence>
<dbReference type="Proteomes" id="UP001232445">
    <property type="component" value="Unassembled WGS sequence"/>
</dbReference>
<evidence type="ECO:0000256" key="3">
    <source>
        <dbReference type="ARBA" id="ARBA00022777"/>
    </source>
</evidence>
<dbReference type="RefSeq" id="WP_307335016.1">
    <property type="nucleotide sequence ID" value="NZ_JAUSUQ010000001.1"/>
</dbReference>
<reference evidence="5 6" key="1">
    <citation type="submission" date="2023-07" db="EMBL/GenBank/DDBJ databases">
        <title>Genomic Encyclopedia of Type Strains, Phase IV (KMG-IV): sequencing the most valuable type-strain genomes for metagenomic binning, comparative biology and taxonomic classification.</title>
        <authorList>
            <person name="Goeker M."/>
        </authorList>
    </citation>
    <scope>NUCLEOTIDE SEQUENCE [LARGE SCALE GENOMIC DNA]</scope>
    <source>
        <strain evidence="5 6">DSM 17740</strain>
    </source>
</reference>
<name>A0ABU0CNQ4_9BACI</name>
<dbReference type="NCBIfam" id="NF040608">
    <property type="entry name" value="division_SteA"/>
    <property type="match status" value="1"/>
</dbReference>
<evidence type="ECO:0000313" key="5">
    <source>
        <dbReference type="EMBL" id="MDQ0337713.1"/>
    </source>
</evidence>
<gene>
    <name evidence="5" type="ORF">J2S00_000483</name>
</gene>
<evidence type="ECO:0000256" key="1">
    <source>
        <dbReference type="ARBA" id="ARBA00022679"/>
    </source>
</evidence>
<comment type="caution">
    <text evidence="5">The sequence shown here is derived from an EMBL/GenBank/DDBJ whole genome shotgun (WGS) entry which is preliminary data.</text>
</comment>
<keyword evidence="2" id="KW-0547">Nucleotide-binding</keyword>
<evidence type="ECO:0000256" key="2">
    <source>
        <dbReference type="ARBA" id="ARBA00022741"/>
    </source>
</evidence>
<evidence type="ECO:0000256" key="4">
    <source>
        <dbReference type="ARBA" id="ARBA00022840"/>
    </source>
</evidence>
<dbReference type="InterPro" id="IPR047795">
    <property type="entry name" value="Put_SteA-like"/>
</dbReference>
<protein>
    <submittedName>
        <fullName evidence="5">Membrane-anchored protein</fullName>
    </submittedName>
</protein>
<keyword evidence="6" id="KW-1185">Reference proteome</keyword>